<keyword evidence="2" id="KW-1185">Reference proteome</keyword>
<dbReference type="AlphaFoldDB" id="A0A493ST09"/>
<reference evidence="1" key="3">
    <citation type="submission" date="2025-09" db="UniProtKB">
        <authorList>
            <consortium name="Ensembl"/>
        </authorList>
    </citation>
    <scope>IDENTIFICATION</scope>
</reference>
<protein>
    <submittedName>
        <fullName evidence="1">Uncharacterized protein</fullName>
    </submittedName>
</protein>
<dbReference type="Ensembl" id="ENSAPLT00000047612.1">
    <property type="protein sequence ID" value="ENSAPLP00000016643.1"/>
    <property type="gene ID" value="ENSAPLG00000021989.1"/>
</dbReference>
<sequence length="89" mass="9592">MSPCSTWLPATRGKFGCASSGHSLLFPGMAVLSSGLQCACFQKLSVRASLSGLLSLAEPIFMRQSMCLFPSWSPFCLLAPLHSFFLPPH</sequence>
<proteinExistence type="predicted"/>
<evidence type="ECO:0000313" key="2">
    <source>
        <dbReference type="Proteomes" id="UP000016666"/>
    </source>
</evidence>
<name>A0A493ST09_ANAPP</name>
<organism evidence="1 2">
    <name type="scientific">Anas platyrhynchos platyrhynchos</name>
    <name type="common">Northern mallard</name>
    <dbReference type="NCBI Taxonomy" id="8840"/>
    <lineage>
        <taxon>Eukaryota</taxon>
        <taxon>Metazoa</taxon>
        <taxon>Chordata</taxon>
        <taxon>Craniata</taxon>
        <taxon>Vertebrata</taxon>
        <taxon>Euteleostomi</taxon>
        <taxon>Archelosauria</taxon>
        <taxon>Archosauria</taxon>
        <taxon>Dinosauria</taxon>
        <taxon>Saurischia</taxon>
        <taxon>Theropoda</taxon>
        <taxon>Coelurosauria</taxon>
        <taxon>Aves</taxon>
        <taxon>Neognathae</taxon>
        <taxon>Galloanserae</taxon>
        <taxon>Anseriformes</taxon>
        <taxon>Anatidae</taxon>
        <taxon>Anatinae</taxon>
        <taxon>Anas</taxon>
    </lineage>
</organism>
<reference evidence="1" key="2">
    <citation type="submission" date="2025-08" db="UniProtKB">
        <authorList>
            <consortium name="Ensembl"/>
        </authorList>
    </citation>
    <scope>IDENTIFICATION</scope>
</reference>
<evidence type="ECO:0000313" key="1">
    <source>
        <dbReference type="Ensembl" id="ENSAPLP00000016643.1"/>
    </source>
</evidence>
<accession>A0A493ST09</accession>
<dbReference type="Proteomes" id="UP000016666">
    <property type="component" value="Chromosome 3"/>
</dbReference>
<reference evidence="1 2" key="1">
    <citation type="submission" date="2017-10" db="EMBL/GenBank/DDBJ databases">
        <title>A new Pekin duck reference genome.</title>
        <authorList>
            <person name="Hou Z.-C."/>
            <person name="Zhou Z.-K."/>
            <person name="Zhu F."/>
            <person name="Hou S.-S."/>
        </authorList>
    </citation>
    <scope>NUCLEOTIDE SEQUENCE [LARGE SCALE GENOMIC DNA]</scope>
</reference>